<dbReference type="Proteomes" id="UP000198693">
    <property type="component" value="Unassembled WGS sequence"/>
</dbReference>
<dbReference type="OrthoDB" id="9803916at2"/>
<dbReference type="GO" id="GO:0042781">
    <property type="term" value="F:3'-tRNA processing endoribonuclease activity"/>
    <property type="evidence" value="ECO:0007669"/>
    <property type="project" value="UniProtKB-UniRule"/>
</dbReference>
<keyword evidence="6 8" id="KW-0378">Hydrolase</keyword>
<keyword evidence="10" id="KW-1185">Reference proteome</keyword>
<dbReference type="STRING" id="463301.SAMN04487955_10518"/>
<proteinExistence type="inferred from homology"/>
<dbReference type="EC" id="3.1.26.11" evidence="8"/>
<feature type="binding site" evidence="8">
    <location>
        <position position="64"/>
    </location>
    <ligand>
        <name>Zn(2+)</name>
        <dbReference type="ChEBI" id="CHEBI:29105"/>
        <label>1</label>
        <note>catalytic</note>
    </ligand>
</feature>
<keyword evidence="7 8" id="KW-0862">Zinc</keyword>
<comment type="subunit">
    <text evidence="1 8">Homodimer.</text>
</comment>
<dbReference type="PANTHER" id="PTHR46018:SF2">
    <property type="entry name" value="ZINC PHOSPHODIESTERASE ELAC PROTEIN 1"/>
    <property type="match status" value="1"/>
</dbReference>
<evidence type="ECO:0000256" key="3">
    <source>
        <dbReference type="ARBA" id="ARBA00022722"/>
    </source>
</evidence>
<keyword evidence="5 8" id="KW-0255">Endonuclease</keyword>
<evidence type="ECO:0000256" key="2">
    <source>
        <dbReference type="ARBA" id="ARBA00022694"/>
    </source>
</evidence>
<gene>
    <name evidence="8" type="primary">rnz</name>
    <name evidence="9" type="ORF">SAMN04487955_10518</name>
</gene>
<comment type="cofactor">
    <cofactor evidence="8">
        <name>Zn(2+)</name>
        <dbReference type="ChEBI" id="CHEBI:29105"/>
    </cofactor>
    <text evidence="8">Binds 2 Zn(2+) ions.</text>
</comment>
<feature type="binding site" evidence="8">
    <location>
        <position position="140"/>
    </location>
    <ligand>
        <name>Zn(2+)</name>
        <dbReference type="ChEBI" id="CHEBI:29105"/>
        <label>1</label>
        <note>catalytic</note>
    </ligand>
</feature>
<comment type="function">
    <text evidence="8">Zinc phosphodiesterase, which displays some tRNA 3'-processing endonuclease activity. Probably involved in tRNA maturation, by removing a 3'-trailer from precursor tRNA.</text>
</comment>
<protein>
    <recommendedName>
        <fullName evidence="8">Ribonuclease Z</fullName>
        <shortName evidence="8">RNase Z</shortName>
        <ecNumber evidence="8">3.1.26.11</ecNumber>
    </recommendedName>
    <alternativeName>
        <fullName evidence="8">tRNA 3 endonuclease</fullName>
    </alternativeName>
    <alternativeName>
        <fullName evidence="8">tRNase Z</fullName>
    </alternativeName>
</protein>
<feature type="binding site" evidence="8">
    <location>
        <position position="62"/>
    </location>
    <ligand>
        <name>Zn(2+)</name>
        <dbReference type="ChEBI" id="CHEBI:29105"/>
        <label>1</label>
        <note>catalytic</note>
    </ligand>
</feature>
<dbReference type="GO" id="GO:0008270">
    <property type="term" value="F:zinc ion binding"/>
    <property type="evidence" value="ECO:0007669"/>
    <property type="project" value="UniProtKB-UniRule"/>
</dbReference>
<evidence type="ECO:0000256" key="7">
    <source>
        <dbReference type="ARBA" id="ARBA00022833"/>
    </source>
</evidence>
<dbReference type="InterPro" id="IPR036866">
    <property type="entry name" value="RibonucZ/Hydroxyglut_hydro"/>
</dbReference>
<dbReference type="PANTHER" id="PTHR46018">
    <property type="entry name" value="ZINC PHOSPHODIESTERASE ELAC PROTEIN 1"/>
    <property type="match status" value="1"/>
</dbReference>
<dbReference type="Pfam" id="PF23023">
    <property type="entry name" value="Anti-Pycsar_Apyc1"/>
    <property type="match status" value="1"/>
</dbReference>
<comment type="similarity">
    <text evidence="8">Belongs to the RNase Z family.</text>
</comment>
<dbReference type="SUPFAM" id="SSF56281">
    <property type="entry name" value="Metallo-hydrolase/oxidoreductase"/>
    <property type="match status" value="1"/>
</dbReference>
<sequence>MELFFLGTSAGVPTRARNVAALAIRKRNAKAWYLVDCGEGTQQQILRTPLSLNRLEAILITHVHGDHCYGLPGLLSSASMTGRERPLTIVAPARIRAFLEAIQATTGLHLTFAIDFIAVEDLAEPLALPDFALEAAALSHGVASYGYAFTERGVERKLDIAGLEAAGVTRGPLWGRIAKGEDVTLDNGSLVISDDFLLSQRRARKLVVGGDNDTPALLDELCTGADVLVHEATYDRAVVERLGTDNQHSTAAAVASFAQHKGLANLVLTHFSPRYQQDPGATPSIDDIEYEARSQYRGNLFLANDFDLYRLSHDGVLTR</sequence>
<dbReference type="EMBL" id="FPBP01000005">
    <property type="protein sequence ID" value="SFU62928.1"/>
    <property type="molecule type" value="Genomic_DNA"/>
</dbReference>
<accession>A0A1I7HQC1</accession>
<evidence type="ECO:0000256" key="8">
    <source>
        <dbReference type="HAMAP-Rule" id="MF_01818"/>
    </source>
</evidence>
<feature type="binding site" evidence="8">
    <location>
        <position position="211"/>
    </location>
    <ligand>
        <name>Zn(2+)</name>
        <dbReference type="ChEBI" id="CHEBI:29105"/>
        <label>1</label>
        <note>catalytic</note>
    </ligand>
</feature>
<feature type="binding site" evidence="8">
    <location>
        <position position="211"/>
    </location>
    <ligand>
        <name>Zn(2+)</name>
        <dbReference type="ChEBI" id="CHEBI:29105"/>
        <label>2</label>
        <note>catalytic</note>
    </ligand>
</feature>
<dbReference type="AlphaFoldDB" id="A0A1I7HQC1"/>
<dbReference type="Gene3D" id="3.60.15.10">
    <property type="entry name" value="Ribonuclease Z/Hydroxyacylglutathione hydrolase-like"/>
    <property type="match status" value="1"/>
</dbReference>
<keyword evidence="4 8" id="KW-0479">Metal-binding</keyword>
<feature type="active site" description="Proton acceptor" evidence="8">
    <location>
        <position position="66"/>
    </location>
</feature>
<dbReference type="InterPro" id="IPR013471">
    <property type="entry name" value="RNase_Z/BN"/>
</dbReference>
<name>A0A1I7HQC1_9GAMM</name>
<evidence type="ECO:0000313" key="9">
    <source>
        <dbReference type="EMBL" id="SFU62928.1"/>
    </source>
</evidence>
<evidence type="ECO:0000256" key="4">
    <source>
        <dbReference type="ARBA" id="ARBA00022723"/>
    </source>
</evidence>
<reference evidence="10" key="1">
    <citation type="submission" date="2016-10" db="EMBL/GenBank/DDBJ databases">
        <authorList>
            <person name="Varghese N."/>
            <person name="Submissions S."/>
        </authorList>
    </citation>
    <scope>NUCLEOTIDE SEQUENCE [LARGE SCALE GENOMIC DNA]</scope>
    <source>
        <strain evidence="10">CGMCC 1.6981</strain>
    </source>
</reference>
<dbReference type="RefSeq" id="WP_089794849.1">
    <property type="nucleotide sequence ID" value="NZ_FPBP01000005.1"/>
</dbReference>
<feature type="binding site" evidence="8">
    <location>
        <position position="66"/>
    </location>
    <ligand>
        <name>Zn(2+)</name>
        <dbReference type="ChEBI" id="CHEBI:29105"/>
        <label>2</label>
        <note>catalytic</note>
    </ligand>
</feature>
<feature type="binding site" evidence="8">
    <location>
        <position position="67"/>
    </location>
    <ligand>
        <name>Zn(2+)</name>
        <dbReference type="ChEBI" id="CHEBI:29105"/>
        <label>2</label>
        <note>catalytic</note>
    </ligand>
</feature>
<keyword evidence="3 8" id="KW-0540">Nuclease</keyword>
<evidence type="ECO:0000256" key="5">
    <source>
        <dbReference type="ARBA" id="ARBA00022759"/>
    </source>
</evidence>
<evidence type="ECO:0000256" key="6">
    <source>
        <dbReference type="ARBA" id="ARBA00022801"/>
    </source>
</evidence>
<dbReference type="HAMAP" id="MF_01818">
    <property type="entry name" value="RNase_Z_BN"/>
    <property type="match status" value="1"/>
</dbReference>
<dbReference type="CDD" id="cd07717">
    <property type="entry name" value="RNaseZ_ZiPD-like_MBL-fold"/>
    <property type="match status" value="1"/>
</dbReference>
<organism evidence="9 10">
    <name type="scientific">Halomonas korlensis</name>
    <dbReference type="NCBI Taxonomy" id="463301"/>
    <lineage>
        <taxon>Bacteria</taxon>
        <taxon>Pseudomonadati</taxon>
        <taxon>Pseudomonadota</taxon>
        <taxon>Gammaproteobacteria</taxon>
        <taxon>Oceanospirillales</taxon>
        <taxon>Halomonadaceae</taxon>
        <taxon>Halomonas</taxon>
    </lineage>
</organism>
<evidence type="ECO:0000313" key="10">
    <source>
        <dbReference type="Proteomes" id="UP000198693"/>
    </source>
</evidence>
<feature type="binding site" evidence="8">
    <location>
        <position position="270"/>
    </location>
    <ligand>
        <name>Zn(2+)</name>
        <dbReference type="ChEBI" id="CHEBI:29105"/>
        <label>2</label>
        <note>catalytic</note>
    </ligand>
</feature>
<evidence type="ECO:0000256" key="1">
    <source>
        <dbReference type="ARBA" id="ARBA00011738"/>
    </source>
</evidence>
<keyword evidence="2 8" id="KW-0819">tRNA processing</keyword>
<comment type="catalytic activity">
    <reaction evidence="8">
        <text>Endonucleolytic cleavage of RNA, removing extra 3' nucleotides from tRNA precursor, generating 3' termini of tRNAs. A 3'-hydroxy group is left at the tRNA terminus and a 5'-phosphoryl group is left at the trailer molecule.</text>
        <dbReference type="EC" id="3.1.26.11"/>
    </reaction>
</comment>